<proteinExistence type="predicted"/>
<dbReference type="AlphaFoldDB" id="A0A8J2K0A9"/>
<dbReference type="Proteomes" id="UP000708208">
    <property type="component" value="Unassembled WGS sequence"/>
</dbReference>
<accession>A0A8J2K0A9</accession>
<reference evidence="2" key="1">
    <citation type="submission" date="2021-06" db="EMBL/GenBank/DDBJ databases">
        <authorList>
            <person name="Hodson N. C."/>
            <person name="Mongue J. A."/>
            <person name="Jaron S. K."/>
        </authorList>
    </citation>
    <scope>NUCLEOTIDE SEQUENCE</scope>
</reference>
<keyword evidence="3" id="KW-1185">Reference proteome</keyword>
<gene>
    <name evidence="2" type="ORF">AFUS01_LOCUS6843</name>
</gene>
<keyword evidence="1" id="KW-1133">Transmembrane helix</keyword>
<organism evidence="2 3">
    <name type="scientific">Allacma fusca</name>
    <dbReference type="NCBI Taxonomy" id="39272"/>
    <lineage>
        <taxon>Eukaryota</taxon>
        <taxon>Metazoa</taxon>
        <taxon>Ecdysozoa</taxon>
        <taxon>Arthropoda</taxon>
        <taxon>Hexapoda</taxon>
        <taxon>Collembola</taxon>
        <taxon>Symphypleona</taxon>
        <taxon>Sminthuridae</taxon>
        <taxon>Allacma</taxon>
    </lineage>
</organism>
<sequence>MSLNKRRLSWPLEVQELEKMRNLFIHLNLIDFKELRSCGVLSSTAIRERPGQQMSGQLGSDTVRDCSDKSGTYLEVANKTRNPWTGRKLLPEQVPGLFQPTRNVVPMKKVITLWHNYYPEGSWGWTIVFVAAVINCILRGFQFSINLTLFPPKSESIQFGNFDNSEHRCEKQHLVEKRKECVQVFWFMWI</sequence>
<protein>
    <submittedName>
        <fullName evidence="2">Uncharacterized protein</fullName>
    </submittedName>
</protein>
<comment type="caution">
    <text evidence="2">The sequence shown here is derived from an EMBL/GenBank/DDBJ whole genome shotgun (WGS) entry which is preliminary data.</text>
</comment>
<keyword evidence="1" id="KW-0812">Transmembrane</keyword>
<evidence type="ECO:0000313" key="2">
    <source>
        <dbReference type="EMBL" id="CAG7717384.1"/>
    </source>
</evidence>
<feature type="transmembrane region" description="Helical" evidence="1">
    <location>
        <begin position="123"/>
        <end position="141"/>
    </location>
</feature>
<keyword evidence="1" id="KW-0472">Membrane</keyword>
<name>A0A8J2K0A9_9HEXA</name>
<dbReference type="EMBL" id="CAJVCH010045343">
    <property type="protein sequence ID" value="CAG7717384.1"/>
    <property type="molecule type" value="Genomic_DNA"/>
</dbReference>
<dbReference type="OrthoDB" id="6499973at2759"/>
<evidence type="ECO:0000256" key="1">
    <source>
        <dbReference type="SAM" id="Phobius"/>
    </source>
</evidence>
<evidence type="ECO:0000313" key="3">
    <source>
        <dbReference type="Proteomes" id="UP000708208"/>
    </source>
</evidence>